<evidence type="ECO:0000256" key="1">
    <source>
        <dbReference type="ARBA" id="ARBA00001946"/>
    </source>
</evidence>
<evidence type="ECO:0000256" key="3">
    <source>
        <dbReference type="ARBA" id="ARBA00008874"/>
    </source>
</evidence>
<dbReference type="AlphaFoldDB" id="V5FTY9"/>
<dbReference type="SUPFAM" id="SSF56112">
    <property type="entry name" value="Protein kinase-like (PK-like)"/>
    <property type="match status" value="1"/>
</dbReference>
<dbReference type="PANTHER" id="PTHR48012">
    <property type="entry name" value="STERILE20-LIKE KINASE, ISOFORM B-RELATED"/>
    <property type="match status" value="1"/>
</dbReference>
<evidence type="ECO:0000259" key="19">
    <source>
        <dbReference type="PROSITE" id="PS50011"/>
    </source>
</evidence>
<comment type="caution">
    <text evidence="20">The sequence shown here is derived from an EMBL/GenBank/DDBJ whole genome shotgun (WGS) entry which is preliminary data.</text>
</comment>
<feature type="region of interest" description="Disordered" evidence="18">
    <location>
        <begin position="945"/>
        <end position="1119"/>
    </location>
</feature>
<keyword evidence="11" id="KW-0418">Kinase</keyword>
<keyword evidence="10 16" id="KW-0547">Nucleotide-binding</keyword>
<evidence type="ECO:0000256" key="6">
    <source>
        <dbReference type="ARBA" id="ARBA00022527"/>
    </source>
</evidence>
<evidence type="ECO:0000256" key="11">
    <source>
        <dbReference type="ARBA" id="ARBA00022777"/>
    </source>
</evidence>
<feature type="compositionally biased region" description="Polar residues" evidence="18">
    <location>
        <begin position="401"/>
        <end position="410"/>
    </location>
</feature>
<dbReference type="InterPro" id="IPR011009">
    <property type="entry name" value="Kinase-like_dom_sf"/>
</dbReference>
<evidence type="ECO:0000256" key="9">
    <source>
        <dbReference type="ARBA" id="ARBA00022723"/>
    </source>
</evidence>
<evidence type="ECO:0000313" key="20">
    <source>
        <dbReference type="EMBL" id="GAD92067.1"/>
    </source>
</evidence>
<feature type="domain" description="Protein kinase" evidence="19">
    <location>
        <begin position="8"/>
        <end position="259"/>
    </location>
</feature>
<dbReference type="CDD" id="cd06609">
    <property type="entry name" value="STKc_MST3_like"/>
    <property type="match status" value="1"/>
</dbReference>
<dbReference type="GO" id="GO:0004674">
    <property type="term" value="F:protein serine/threonine kinase activity"/>
    <property type="evidence" value="ECO:0007669"/>
    <property type="project" value="UniProtKB-KW"/>
</dbReference>
<feature type="compositionally biased region" description="Polar residues" evidence="18">
    <location>
        <begin position="1077"/>
        <end position="1090"/>
    </location>
</feature>
<accession>V5FTY9</accession>
<feature type="compositionally biased region" description="Low complexity" evidence="18">
    <location>
        <begin position="971"/>
        <end position="983"/>
    </location>
</feature>
<keyword evidence="12 16" id="KW-0067">ATP-binding</keyword>
<feature type="region of interest" description="Disordered" evidence="18">
    <location>
        <begin position="848"/>
        <end position="891"/>
    </location>
</feature>
<dbReference type="PROSITE" id="PS50011">
    <property type="entry name" value="PROTEIN_KINASE_DOM"/>
    <property type="match status" value="1"/>
</dbReference>
<feature type="region of interest" description="Disordered" evidence="18">
    <location>
        <begin position="1133"/>
        <end position="1162"/>
    </location>
</feature>
<dbReference type="HOGENOM" id="CLU_275079_0_0_1"/>
<dbReference type="GO" id="GO:0005737">
    <property type="term" value="C:cytoplasm"/>
    <property type="evidence" value="ECO:0007669"/>
    <property type="project" value="UniProtKB-SubCell"/>
</dbReference>
<feature type="compositionally biased region" description="Basic and acidic residues" evidence="18">
    <location>
        <begin position="958"/>
        <end position="970"/>
    </location>
</feature>
<evidence type="ECO:0000256" key="2">
    <source>
        <dbReference type="ARBA" id="ARBA00004496"/>
    </source>
</evidence>
<dbReference type="InterPro" id="IPR017441">
    <property type="entry name" value="Protein_kinase_ATP_BS"/>
</dbReference>
<gene>
    <name evidence="20" type="ORF">PVAR5_0653</name>
</gene>
<feature type="compositionally biased region" description="Polar residues" evidence="18">
    <location>
        <begin position="1016"/>
        <end position="1034"/>
    </location>
</feature>
<evidence type="ECO:0000313" key="21">
    <source>
        <dbReference type="Proteomes" id="UP000018001"/>
    </source>
</evidence>
<dbReference type="InParanoid" id="V5FTY9"/>
<evidence type="ECO:0000256" key="15">
    <source>
        <dbReference type="ARBA" id="ARBA00048679"/>
    </source>
</evidence>
<feature type="region of interest" description="Disordered" evidence="18">
    <location>
        <begin position="330"/>
        <end position="440"/>
    </location>
</feature>
<keyword evidence="17" id="KW-0175">Coiled coil</keyword>
<dbReference type="InterPro" id="IPR050629">
    <property type="entry name" value="STE20/SPS1-PAK"/>
</dbReference>
<reference evidence="21" key="1">
    <citation type="journal article" date="2014" name="Genome Announc.">
        <title>Draft genome sequence of the formaldehyde-resistant fungus Byssochlamys spectabilis No. 5 (anamorph Paecilomyces variotii No. 5) (NBRC109023).</title>
        <authorList>
            <person name="Oka T."/>
            <person name="Ekino K."/>
            <person name="Fukuda K."/>
            <person name="Nomura Y."/>
        </authorList>
    </citation>
    <scope>NUCLEOTIDE SEQUENCE [LARGE SCALE GENOMIC DNA]</scope>
    <source>
        <strain evidence="21">No. 5 / NBRC 109023</strain>
    </source>
</reference>
<dbReference type="PROSITE" id="PS00107">
    <property type="entry name" value="PROTEIN_KINASE_ATP"/>
    <property type="match status" value="1"/>
</dbReference>
<evidence type="ECO:0000256" key="7">
    <source>
        <dbReference type="ARBA" id="ARBA00022553"/>
    </source>
</evidence>
<dbReference type="GO" id="GO:0005524">
    <property type="term" value="F:ATP binding"/>
    <property type="evidence" value="ECO:0007669"/>
    <property type="project" value="UniProtKB-UniRule"/>
</dbReference>
<feature type="compositionally biased region" description="Basic and acidic residues" evidence="18">
    <location>
        <begin position="1150"/>
        <end position="1162"/>
    </location>
</feature>
<protein>
    <recommendedName>
        <fullName evidence="4">non-specific serine/threonine protein kinase</fullName>
        <ecNumber evidence="4">2.7.11.1</ecNumber>
    </recommendedName>
</protein>
<keyword evidence="5" id="KW-0963">Cytoplasm</keyword>
<feature type="compositionally biased region" description="Basic and acidic residues" evidence="18">
    <location>
        <begin position="984"/>
        <end position="1000"/>
    </location>
</feature>
<dbReference type="InterPro" id="IPR025122">
    <property type="entry name" value="DUF4048"/>
</dbReference>
<dbReference type="InterPro" id="IPR000719">
    <property type="entry name" value="Prot_kinase_dom"/>
</dbReference>
<feature type="compositionally biased region" description="Basic and acidic residues" evidence="18">
    <location>
        <begin position="882"/>
        <end position="891"/>
    </location>
</feature>
<dbReference type="GO" id="GO:0046872">
    <property type="term" value="F:metal ion binding"/>
    <property type="evidence" value="ECO:0007669"/>
    <property type="project" value="UniProtKB-KW"/>
</dbReference>
<dbReference type="eggNOG" id="KOG0201">
    <property type="taxonomic scope" value="Eukaryota"/>
</dbReference>
<feature type="compositionally biased region" description="Polar residues" evidence="18">
    <location>
        <begin position="778"/>
        <end position="797"/>
    </location>
</feature>
<evidence type="ECO:0000256" key="13">
    <source>
        <dbReference type="ARBA" id="ARBA00022842"/>
    </source>
</evidence>
<evidence type="ECO:0000256" key="16">
    <source>
        <dbReference type="PROSITE-ProRule" id="PRU10141"/>
    </source>
</evidence>
<comment type="catalytic activity">
    <reaction evidence="15">
        <text>L-seryl-[protein] + ATP = O-phospho-L-seryl-[protein] + ADP + H(+)</text>
        <dbReference type="Rhea" id="RHEA:17989"/>
        <dbReference type="Rhea" id="RHEA-COMP:9863"/>
        <dbReference type="Rhea" id="RHEA-COMP:11604"/>
        <dbReference type="ChEBI" id="CHEBI:15378"/>
        <dbReference type="ChEBI" id="CHEBI:29999"/>
        <dbReference type="ChEBI" id="CHEBI:30616"/>
        <dbReference type="ChEBI" id="CHEBI:83421"/>
        <dbReference type="ChEBI" id="CHEBI:456216"/>
        <dbReference type="EC" id="2.7.11.1"/>
    </reaction>
</comment>
<dbReference type="SMART" id="SM00220">
    <property type="entry name" value="S_TKc"/>
    <property type="match status" value="1"/>
</dbReference>
<dbReference type="FunFam" id="1.10.510.10:FF:000411">
    <property type="entry name" value="Probable Ste20-like kinase Don3"/>
    <property type="match status" value="1"/>
</dbReference>
<evidence type="ECO:0000256" key="8">
    <source>
        <dbReference type="ARBA" id="ARBA00022679"/>
    </source>
</evidence>
<feature type="compositionally biased region" description="Low complexity" evidence="18">
    <location>
        <begin position="1054"/>
        <end position="1069"/>
    </location>
</feature>
<name>V5FTY9_BYSSN</name>
<feature type="coiled-coil region" evidence="17">
    <location>
        <begin position="720"/>
        <end position="747"/>
    </location>
</feature>
<evidence type="ECO:0000256" key="10">
    <source>
        <dbReference type="ARBA" id="ARBA00022741"/>
    </source>
</evidence>
<evidence type="ECO:0000256" key="12">
    <source>
        <dbReference type="ARBA" id="ARBA00022840"/>
    </source>
</evidence>
<evidence type="ECO:0000256" key="14">
    <source>
        <dbReference type="ARBA" id="ARBA00047899"/>
    </source>
</evidence>
<dbReference type="OrthoDB" id="248923at2759"/>
<evidence type="ECO:0000256" key="18">
    <source>
        <dbReference type="SAM" id="MobiDB-lite"/>
    </source>
</evidence>
<keyword evidence="7" id="KW-0597">Phosphoprotein</keyword>
<dbReference type="FunFam" id="3.30.200.20:FF:000488">
    <property type="entry name" value="Related to severin kinase"/>
    <property type="match status" value="1"/>
</dbReference>
<feature type="compositionally biased region" description="Basic and acidic residues" evidence="18">
    <location>
        <begin position="1035"/>
        <end position="1046"/>
    </location>
</feature>
<evidence type="ECO:0000256" key="17">
    <source>
        <dbReference type="SAM" id="Coils"/>
    </source>
</evidence>
<keyword evidence="13" id="KW-0460">Magnesium</keyword>
<feature type="region of interest" description="Disordered" evidence="18">
    <location>
        <begin position="773"/>
        <end position="797"/>
    </location>
</feature>
<dbReference type="EC" id="2.7.11.1" evidence="4"/>
<proteinExistence type="inferred from homology"/>
<comment type="cofactor">
    <cofactor evidence="1">
        <name>Mg(2+)</name>
        <dbReference type="ChEBI" id="CHEBI:18420"/>
    </cofactor>
</comment>
<dbReference type="EMBL" id="BAUL01000016">
    <property type="protein sequence ID" value="GAD92067.1"/>
    <property type="molecule type" value="Genomic_DNA"/>
</dbReference>
<keyword evidence="9" id="KW-0479">Metal-binding</keyword>
<dbReference type="PANTHER" id="PTHR48012:SF27">
    <property type="entry name" value="SERINE_THREONINE-PROTEIN KINASE SID1"/>
    <property type="match status" value="1"/>
</dbReference>
<sequence>MDDMANRYQMMEELGSGSFGTVYKAIEKDTGELVAIKHIDLESSEDDIQEIQQEISVLATCASPFVTQYKASFLRGHKLWIVMEFLGGGSCLDLLKPGVFNEAHVAIICRELLLGLDYLHNEGKIHRDIKAANVLLSHTGKVKLADFGVAAQLTNIKSQRNTFVGTPFWMAPEVIQQAGYDFKADLWSLGITAMEMLNGEPPNASTHPMKVLFLIPKAPAPRLEGNDFSNTVKDFIAQCLIKDPDRRPSAKELLRHKFIRNAGKTEALQELIQRKHDWDSGKGQTDNIKYYAESLNTMLPKDDDDGWVFDTVKAPTMVIPKETLRRRKLPAIPLECPEEQESEMSQSMDDLHIESPQGPPKPVANSTVRRVTGPERSPSVKRANSRRKSSGVKQPLGLNLSFGNSPSTVRQFRRTSDKMMEDDGQYSPLPAGMDENMGQKTLFSDSNSKEAQLGRRAYNKAVGLSCQEILANTGDGEKREAISRLAEAWSDLEMVDPEGLYHIVKLMNEKIQGDTKLSSALLPEAPSPTTPQKPRLVLAQNNPHLKSHRRRQSAQVHTDMEWQGHFPNLPGQHVPGMEHTQQLADVLYQRWTEGLRIRWPAPLSPMEESPETVIDKNAAGAAAESTQKMASPPSPDVQRALKRSSLPSRPNGAARHAKRLTLNFPINVPPTPTLRSDNNSPFPGVMTPVSQPSAYPSPSLAAAPALIDDSNDGYDFLTAIASQERRVLELREELQRAENDLVTLKKQWALTERSRKRTQANLQAEVLKPLKSDASIAGDQSPSIDAQSVASLDSPSVASATSKRFSRDLALRESIRASADGGTSISANGRRVFHGSRHTRTLSLLSPDLHGSFRQTQGAGDVRGDNIRASRSPRSATLPSIDRNHESRKDLDDWNPIEESLHQWRSSLPPSSRDALMRTGKQMASDLREGLWTFLEDIRQATVGEEGISATESRGIPRRTERSVTPRSGERSTSGISRSSSSASKEKARDVTKHGKDTKPADIGVSFWSEFGIDTPGQTSASSSRPPENTPTAQNERRDSNPRDVEDNWDAWDSPQSKKTHTPTSSSSTILSKRDQSPITQASSPRTNASVADWNPIHPDAVPNPSIAEGIPWPALTKLNPSKLTRTASSLMAEWERSLSPSPERRHSKRDSSHSSKGSKSD</sequence>
<dbReference type="Pfam" id="PF13257">
    <property type="entry name" value="DUF4048"/>
    <property type="match status" value="1"/>
</dbReference>
<keyword evidence="6" id="KW-0723">Serine/threonine-protein kinase</keyword>
<keyword evidence="8" id="KW-0808">Transferase</keyword>
<comment type="catalytic activity">
    <reaction evidence="14">
        <text>L-threonyl-[protein] + ATP = O-phospho-L-threonyl-[protein] + ADP + H(+)</text>
        <dbReference type="Rhea" id="RHEA:46608"/>
        <dbReference type="Rhea" id="RHEA-COMP:11060"/>
        <dbReference type="Rhea" id="RHEA-COMP:11605"/>
        <dbReference type="ChEBI" id="CHEBI:15378"/>
        <dbReference type="ChEBI" id="CHEBI:30013"/>
        <dbReference type="ChEBI" id="CHEBI:30616"/>
        <dbReference type="ChEBI" id="CHEBI:61977"/>
        <dbReference type="ChEBI" id="CHEBI:456216"/>
        <dbReference type="EC" id="2.7.11.1"/>
    </reaction>
</comment>
<comment type="subcellular location">
    <subcellularLocation>
        <location evidence="2">Cytoplasm</location>
    </subcellularLocation>
</comment>
<dbReference type="Pfam" id="PF00069">
    <property type="entry name" value="Pkinase"/>
    <property type="match status" value="1"/>
</dbReference>
<organism evidence="20 21">
    <name type="scientific">Byssochlamys spectabilis (strain No. 5 / NBRC 109023)</name>
    <name type="common">Paecilomyces variotii</name>
    <dbReference type="NCBI Taxonomy" id="1356009"/>
    <lineage>
        <taxon>Eukaryota</taxon>
        <taxon>Fungi</taxon>
        <taxon>Dikarya</taxon>
        <taxon>Ascomycota</taxon>
        <taxon>Pezizomycotina</taxon>
        <taxon>Eurotiomycetes</taxon>
        <taxon>Eurotiomycetidae</taxon>
        <taxon>Eurotiales</taxon>
        <taxon>Thermoascaceae</taxon>
        <taxon>Paecilomyces</taxon>
    </lineage>
</organism>
<feature type="region of interest" description="Disordered" evidence="18">
    <location>
        <begin position="619"/>
        <end position="656"/>
    </location>
</feature>
<feature type="binding site" evidence="16">
    <location>
        <position position="37"/>
    </location>
    <ligand>
        <name>ATP</name>
        <dbReference type="ChEBI" id="CHEBI:30616"/>
    </ligand>
</feature>
<evidence type="ECO:0000256" key="4">
    <source>
        <dbReference type="ARBA" id="ARBA00012513"/>
    </source>
</evidence>
<evidence type="ECO:0000256" key="5">
    <source>
        <dbReference type="ARBA" id="ARBA00022490"/>
    </source>
</evidence>
<dbReference type="Gene3D" id="1.10.510.10">
    <property type="entry name" value="Transferase(Phosphotransferase) domain 1"/>
    <property type="match status" value="1"/>
</dbReference>
<comment type="similarity">
    <text evidence="3">Belongs to the protein kinase superfamily. STE Ser/Thr protein kinase family. STE20 subfamily.</text>
</comment>
<dbReference type="Proteomes" id="UP000018001">
    <property type="component" value="Unassembled WGS sequence"/>
</dbReference>
<keyword evidence="21" id="KW-1185">Reference proteome</keyword>